<evidence type="ECO:0000313" key="3">
    <source>
        <dbReference type="Proteomes" id="UP001142489"/>
    </source>
</evidence>
<evidence type="ECO:0000259" key="1">
    <source>
        <dbReference type="Pfam" id="PF00168"/>
    </source>
</evidence>
<proteinExistence type="predicted"/>
<evidence type="ECO:0000313" key="2">
    <source>
        <dbReference type="EMBL" id="KAJ7341376.1"/>
    </source>
</evidence>
<name>A0A9Q0Y500_9SAUR</name>
<dbReference type="InterPro" id="IPR000008">
    <property type="entry name" value="C2_dom"/>
</dbReference>
<dbReference type="OrthoDB" id="10059618at2759"/>
<protein>
    <recommendedName>
        <fullName evidence="1">C2 domain-containing protein</fullName>
    </recommendedName>
</protein>
<dbReference type="SUPFAM" id="SSF49562">
    <property type="entry name" value="C2 domain (Calcium/lipid-binding domain, CaLB)"/>
    <property type="match status" value="1"/>
</dbReference>
<dbReference type="Gene3D" id="2.60.40.150">
    <property type="entry name" value="C2 domain"/>
    <property type="match status" value="1"/>
</dbReference>
<sequence length="108" mass="12595">MALIVRLKTVTDLRGKSDRIAKVAFRGLSFYTRVLENCENEAPFDETFRWPVASSIDVNEMLEIQVFNYSKVFSNRKYLKFSDYQAEARRVIPEKVRDPAEYTMGICT</sequence>
<dbReference type="AlphaFoldDB" id="A0A9Q0Y500"/>
<keyword evidence="3" id="KW-1185">Reference proteome</keyword>
<accession>A0A9Q0Y500</accession>
<feature type="domain" description="C2" evidence="1">
    <location>
        <begin position="11"/>
        <end position="75"/>
    </location>
</feature>
<comment type="caution">
    <text evidence="2">The sequence shown here is derived from an EMBL/GenBank/DDBJ whole genome shotgun (WGS) entry which is preliminary data.</text>
</comment>
<reference evidence="2" key="1">
    <citation type="journal article" date="2023" name="DNA Res.">
        <title>Chromosome-level genome assembly of Phrynocephalus forsythii using third-generation DNA sequencing and Hi-C analysis.</title>
        <authorList>
            <person name="Qi Y."/>
            <person name="Zhao W."/>
            <person name="Zhao Y."/>
            <person name="Niu C."/>
            <person name="Cao S."/>
            <person name="Zhang Y."/>
        </authorList>
    </citation>
    <scope>NUCLEOTIDE SEQUENCE</scope>
    <source>
        <tissue evidence="2">Muscle</tissue>
    </source>
</reference>
<gene>
    <name evidence="2" type="ORF">JRQ81_005400</name>
</gene>
<dbReference type="Proteomes" id="UP001142489">
    <property type="component" value="Unassembled WGS sequence"/>
</dbReference>
<dbReference type="InterPro" id="IPR035892">
    <property type="entry name" value="C2_domain_sf"/>
</dbReference>
<dbReference type="EMBL" id="JAPFRF010000002">
    <property type="protein sequence ID" value="KAJ7341376.1"/>
    <property type="molecule type" value="Genomic_DNA"/>
</dbReference>
<dbReference type="Pfam" id="PF00168">
    <property type="entry name" value="C2"/>
    <property type="match status" value="1"/>
</dbReference>
<organism evidence="2 3">
    <name type="scientific">Phrynocephalus forsythii</name>
    <dbReference type="NCBI Taxonomy" id="171643"/>
    <lineage>
        <taxon>Eukaryota</taxon>
        <taxon>Metazoa</taxon>
        <taxon>Chordata</taxon>
        <taxon>Craniata</taxon>
        <taxon>Vertebrata</taxon>
        <taxon>Euteleostomi</taxon>
        <taxon>Lepidosauria</taxon>
        <taxon>Squamata</taxon>
        <taxon>Bifurcata</taxon>
        <taxon>Unidentata</taxon>
        <taxon>Episquamata</taxon>
        <taxon>Toxicofera</taxon>
        <taxon>Iguania</taxon>
        <taxon>Acrodonta</taxon>
        <taxon>Agamidae</taxon>
        <taxon>Agaminae</taxon>
        <taxon>Phrynocephalus</taxon>
    </lineage>
</organism>